<feature type="domain" description="Right handed beta helix" evidence="7">
    <location>
        <begin position="32"/>
        <end position="166"/>
    </location>
</feature>
<keyword evidence="6" id="KW-0413">Isomerase</keyword>
<dbReference type="AlphaFoldDB" id="A0A6H9S4B3"/>
<evidence type="ECO:0000313" key="9">
    <source>
        <dbReference type="Proteomes" id="UP000423257"/>
    </source>
</evidence>
<gene>
    <name evidence="8" type="ORF">F7R03_29850</name>
</gene>
<sequence>THDFTMTNNVAYDNGGNGIVIQRGSEDIPSPNNITITGGEVYGNGAEGVLIKLSSEVTVTGVDIHDNSSAGIRIYGSNHVEIIDNTLNNNSLGGAVPEIIIQSYDDTLGVSGKYFNGSDNTIQGNIISGSDLSTYGVAERNEDGTDRNAIIANTISHTSKGATLVYGDGSYVSATVPMTTV</sequence>
<dbReference type="Proteomes" id="UP000423257">
    <property type="component" value="Unassembled WGS sequence"/>
</dbReference>
<comment type="similarity">
    <text evidence="3">Belongs to the D-mannuronate C5-epimerase family.</text>
</comment>
<evidence type="ECO:0000256" key="5">
    <source>
        <dbReference type="ARBA" id="ARBA00022841"/>
    </source>
</evidence>
<evidence type="ECO:0000256" key="1">
    <source>
        <dbReference type="ARBA" id="ARBA00001550"/>
    </source>
</evidence>
<comment type="catalytic activity">
    <reaction evidence="1">
        <text>[(1-&gt;4)-beta-D-mannuronosyl](n) = [alginate](n)</text>
        <dbReference type="Rhea" id="RHEA:45572"/>
        <dbReference type="Rhea" id="RHEA-COMP:11264"/>
        <dbReference type="Rhea" id="RHEA-COMP:11270"/>
        <dbReference type="ChEBI" id="CHEBI:58187"/>
        <dbReference type="ChEBI" id="CHEBI:85311"/>
        <dbReference type="EC" id="5.1.3.37"/>
    </reaction>
</comment>
<evidence type="ECO:0000259" key="7">
    <source>
        <dbReference type="Pfam" id="PF13229"/>
    </source>
</evidence>
<protein>
    <recommendedName>
        <fullName evidence="4">mannuronan 5-epimerase</fullName>
        <ecNumber evidence="4">5.1.3.37</ecNumber>
    </recommendedName>
</protein>
<evidence type="ECO:0000313" key="8">
    <source>
        <dbReference type="EMBL" id="KAB0547434.1"/>
    </source>
</evidence>
<name>A0A6H9S4B3_9PSED</name>
<dbReference type="InterPro" id="IPR006626">
    <property type="entry name" value="PbH1"/>
</dbReference>
<comment type="pathway">
    <text evidence="2">Glycan biosynthesis; alginate biosynthesis.</text>
</comment>
<dbReference type="InterPro" id="IPR039448">
    <property type="entry name" value="Beta_helix"/>
</dbReference>
<evidence type="ECO:0000256" key="6">
    <source>
        <dbReference type="ARBA" id="ARBA00023235"/>
    </source>
</evidence>
<proteinExistence type="inferred from homology"/>
<feature type="non-terminal residue" evidence="8">
    <location>
        <position position="181"/>
    </location>
</feature>
<dbReference type="EMBL" id="VZPQ01000363">
    <property type="protein sequence ID" value="KAB0547434.1"/>
    <property type="molecule type" value="Genomic_DNA"/>
</dbReference>
<dbReference type="Pfam" id="PF13229">
    <property type="entry name" value="Beta_helix"/>
    <property type="match status" value="1"/>
</dbReference>
<comment type="caution">
    <text evidence="8">The sequence shown here is derived from an EMBL/GenBank/DDBJ whole genome shotgun (WGS) entry which is preliminary data.</text>
</comment>
<dbReference type="InterPro" id="IPR011050">
    <property type="entry name" value="Pectin_lyase_fold/virulence"/>
</dbReference>
<accession>A0A6H9S4B3</accession>
<dbReference type="RefSeq" id="WP_151152869.1">
    <property type="nucleotide sequence ID" value="NZ_VZPQ01000363.1"/>
</dbReference>
<feature type="non-terminal residue" evidence="8">
    <location>
        <position position="1"/>
    </location>
</feature>
<organism evidence="8 9">
    <name type="scientific">Pseudomonas palleroniana</name>
    <dbReference type="NCBI Taxonomy" id="191390"/>
    <lineage>
        <taxon>Bacteria</taxon>
        <taxon>Pseudomonadati</taxon>
        <taxon>Pseudomonadota</taxon>
        <taxon>Gammaproteobacteria</taxon>
        <taxon>Pseudomonadales</taxon>
        <taxon>Pseudomonadaceae</taxon>
        <taxon>Pseudomonas</taxon>
    </lineage>
</organism>
<dbReference type="Gene3D" id="2.160.20.10">
    <property type="entry name" value="Single-stranded right-handed beta-helix, Pectin lyase-like"/>
    <property type="match status" value="1"/>
</dbReference>
<dbReference type="SUPFAM" id="SSF51126">
    <property type="entry name" value="Pectin lyase-like"/>
    <property type="match status" value="1"/>
</dbReference>
<dbReference type="GO" id="GO:0042121">
    <property type="term" value="P:alginic acid biosynthetic process"/>
    <property type="evidence" value="ECO:0007669"/>
    <property type="project" value="UniProtKB-UniPathway"/>
</dbReference>
<dbReference type="EC" id="5.1.3.37" evidence="4"/>
<evidence type="ECO:0000256" key="3">
    <source>
        <dbReference type="ARBA" id="ARBA00010085"/>
    </source>
</evidence>
<dbReference type="InterPro" id="IPR012334">
    <property type="entry name" value="Pectin_lyas_fold"/>
</dbReference>
<keyword evidence="5" id="KW-0016">Alginate biosynthesis</keyword>
<reference evidence="8 9" key="1">
    <citation type="submission" date="2019-09" db="EMBL/GenBank/DDBJ databases">
        <title>Draft genome sequences of 48 bacterial type strains from the CCUG.</title>
        <authorList>
            <person name="Tunovic T."/>
            <person name="Pineiro-Iglesias B."/>
            <person name="Unosson C."/>
            <person name="Inganas E."/>
            <person name="Ohlen M."/>
            <person name="Cardew S."/>
            <person name="Jensie-Markopoulos S."/>
            <person name="Salva-Serra F."/>
            <person name="Jaen-Luchoro D."/>
            <person name="Karlsson R."/>
            <person name="Svensson-Stadler L."/>
            <person name="Chun J."/>
            <person name="Moore E."/>
        </authorList>
    </citation>
    <scope>NUCLEOTIDE SEQUENCE [LARGE SCALE GENOMIC DNA]</scope>
    <source>
        <strain evidence="8 9">CCUG 51524</strain>
    </source>
</reference>
<dbReference type="SMART" id="SM00710">
    <property type="entry name" value="PbH1"/>
    <property type="match status" value="6"/>
</dbReference>
<evidence type="ECO:0000256" key="4">
    <source>
        <dbReference type="ARBA" id="ARBA00012124"/>
    </source>
</evidence>
<dbReference type="UniPathway" id="UPA00286"/>
<dbReference type="GO" id="GO:0016853">
    <property type="term" value="F:isomerase activity"/>
    <property type="evidence" value="ECO:0007669"/>
    <property type="project" value="UniProtKB-KW"/>
</dbReference>
<evidence type="ECO:0000256" key="2">
    <source>
        <dbReference type="ARBA" id="ARBA00005182"/>
    </source>
</evidence>